<name>A0A6J7WJJ3_9CAUD</name>
<gene>
    <name evidence="1" type="ORF">UFOVP190_44</name>
</gene>
<reference evidence="1" key="1">
    <citation type="submission" date="2020-05" db="EMBL/GenBank/DDBJ databases">
        <authorList>
            <person name="Chiriac C."/>
            <person name="Salcher M."/>
            <person name="Ghai R."/>
            <person name="Kavagutti S V."/>
        </authorList>
    </citation>
    <scope>NUCLEOTIDE SEQUENCE</scope>
</reference>
<accession>A0A6J7WJJ3</accession>
<sequence>MRILVNGASISAKPIAWPNQLKNKMECEIINISCPATGYTYVHESTVEKLSNEKFDLVLVMWPETMLRADWRVSNIDQFEHKNWTSDYLRGIHEGMPQDNHVPKNWISSQGYLSDSFGRNKKPKEELDTVSQLFVDYFSVVKYAELVQQSLIKVISLQAIIKEMKIPYLFMMPSTLKKFDRYKNLYQLIDWSQFYTEQHLIDLATEHKWTDPDNVNYPNEWGYTVYAEFLYNELKSRGYV</sequence>
<dbReference type="EMBL" id="LR798243">
    <property type="protein sequence ID" value="CAB5214287.1"/>
    <property type="molecule type" value="Genomic_DNA"/>
</dbReference>
<protein>
    <submittedName>
        <fullName evidence="1">Uncharacterized protein</fullName>
    </submittedName>
</protein>
<proteinExistence type="predicted"/>
<organism evidence="1">
    <name type="scientific">uncultured Caudovirales phage</name>
    <dbReference type="NCBI Taxonomy" id="2100421"/>
    <lineage>
        <taxon>Viruses</taxon>
        <taxon>Duplodnaviria</taxon>
        <taxon>Heunggongvirae</taxon>
        <taxon>Uroviricota</taxon>
        <taxon>Caudoviricetes</taxon>
        <taxon>Peduoviridae</taxon>
        <taxon>Maltschvirus</taxon>
        <taxon>Maltschvirus maltsch</taxon>
    </lineage>
</organism>
<evidence type="ECO:0000313" key="1">
    <source>
        <dbReference type="EMBL" id="CAB5214287.1"/>
    </source>
</evidence>